<keyword evidence="3 5" id="KW-1133">Transmembrane helix</keyword>
<feature type="transmembrane region" description="Helical" evidence="5">
    <location>
        <begin position="262"/>
        <end position="285"/>
    </location>
</feature>
<evidence type="ECO:0000313" key="7">
    <source>
        <dbReference type="EMBL" id="CAK9435997.1"/>
    </source>
</evidence>
<dbReference type="EMBL" id="OZ022405">
    <property type="protein sequence ID" value="CAK9435997.1"/>
    <property type="molecule type" value="Genomic_DNA"/>
</dbReference>
<dbReference type="PANTHER" id="PTHR23502">
    <property type="entry name" value="MAJOR FACILITATOR SUPERFAMILY"/>
    <property type="match status" value="1"/>
</dbReference>
<dbReference type="CDD" id="cd17323">
    <property type="entry name" value="MFS_Tpo1_MDR_like"/>
    <property type="match status" value="1"/>
</dbReference>
<evidence type="ECO:0000256" key="3">
    <source>
        <dbReference type="ARBA" id="ARBA00022989"/>
    </source>
</evidence>
<dbReference type="Pfam" id="PF07690">
    <property type="entry name" value="MFS_1"/>
    <property type="match status" value="1"/>
</dbReference>
<name>A0ABP0ZDV5_9ASCO</name>
<feature type="transmembrane region" description="Helical" evidence="5">
    <location>
        <begin position="420"/>
        <end position="443"/>
    </location>
</feature>
<dbReference type="InterPro" id="IPR020846">
    <property type="entry name" value="MFS_dom"/>
</dbReference>
<evidence type="ECO:0000256" key="1">
    <source>
        <dbReference type="ARBA" id="ARBA00004141"/>
    </source>
</evidence>
<feature type="transmembrane region" description="Helical" evidence="5">
    <location>
        <begin position="449"/>
        <end position="471"/>
    </location>
</feature>
<keyword evidence="2 5" id="KW-0812">Transmembrane</keyword>
<dbReference type="PROSITE" id="PS50850">
    <property type="entry name" value="MFS"/>
    <property type="match status" value="1"/>
</dbReference>
<feature type="transmembrane region" description="Helical" evidence="5">
    <location>
        <begin position="519"/>
        <end position="542"/>
    </location>
</feature>
<dbReference type="GeneID" id="92205776"/>
<feature type="transmembrane region" description="Helical" evidence="5">
    <location>
        <begin position="147"/>
        <end position="164"/>
    </location>
</feature>
<dbReference type="NCBIfam" id="TIGR00880">
    <property type="entry name" value="2_A_01_02"/>
    <property type="match status" value="1"/>
</dbReference>
<feature type="transmembrane region" description="Helical" evidence="5">
    <location>
        <begin position="492"/>
        <end position="513"/>
    </location>
</feature>
<protein>
    <recommendedName>
        <fullName evidence="6">Major facilitator superfamily (MFS) profile domain-containing protein</fullName>
    </recommendedName>
</protein>
<dbReference type="Gene3D" id="1.20.1250.20">
    <property type="entry name" value="MFS general substrate transporter like domains"/>
    <property type="match status" value="1"/>
</dbReference>
<evidence type="ECO:0000256" key="5">
    <source>
        <dbReference type="SAM" id="Phobius"/>
    </source>
</evidence>
<sequence>MPHRFIRDGFLARMIYHLSGHKYFKHPDEEPDYVVPEHYYPGYYDKLRATSADDNLADFQGRDVLDQSSSDQLSSDIKAEKEGLIIVDWEGADDPDNPRNWTWYEKAFFIFEISFLTSSVYMASAVYTPGVMQMKQELGFTSVEASLGVFLFVLGYGLGPLIWSPMSENAIFGRTSIYVVTLFIFVILQIPTALAKNVGGFLVVRFLGGFFASPCLATGGASVGDVTHPWNLPVALAVWSIGAVAGPSMGPFFGSILTVKGGWRWCFWFIMIVAGFSLFFLTFMLPETYAPTLLTRKAKRLRAKTGNDKIVSRGMLENQGKTFKEIAIETLWRPVEITILEPVVLLIDIYIAMVYSILYLFFEVFPIYFIETKHFTIIEMGVCYISILVGVSISCSFYIPLIRRAFTKPILAKETIYPEVFIPLAIVGGSFLTAGLFIFGWSATSFTHWIGPLIGIATIGFGTFLIFQTLFNYMGASFKPEYLASVFASNDLVRSSVASVFPIFGAALFNNLATERFPVAWGMSLIGFIALAMILIPILFYLNGPKLRARSKYARG</sequence>
<keyword evidence="8" id="KW-1185">Reference proteome</keyword>
<gene>
    <name evidence="7" type="ORF">LODBEIA_P05800</name>
</gene>
<reference evidence="7 8" key="1">
    <citation type="submission" date="2024-03" db="EMBL/GenBank/DDBJ databases">
        <authorList>
            <person name="Brejova B."/>
        </authorList>
    </citation>
    <scope>NUCLEOTIDE SEQUENCE [LARGE SCALE GENOMIC DNA]</scope>
    <source>
        <strain evidence="7 8">CBS 14171</strain>
    </source>
</reference>
<dbReference type="InterPro" id="IPR036259">
    <property type="entry name" value="MFS_trans_sf"/>
</dbReference>
<organism evidence="7 8">
    <name type="scientific">Lodderomyces beijingensis</name>
    <dbReference type="NCBI Taxonomy" id="1775926"/>
    <lineage>
        <taxon>Eukaryota</taxon>
        <taxon>Fungi</taxon>
        <taxon>Dikarya</taxon>
        <taxon>Ascomycota</taxon>
        <taxon>Saccharomycotina</taxon>
        <taxon>Pichiomycetes</taxon>
        <taxon>Debaryomycetaceae</taxon>
        <taxon>Candida/Lodderomyces clade</taxon>
        <taxon>Lodderomyces</taxon>
    </lineage>
</organism>
<dbReference type="PANTHER" id="PTHR23502:SF23">
    <property type="entry name" value="FLUCONAZOLE RESISTANCE PROTEIN 1"/>
    <property type="match status" value="1"/>
</dbReference>
<evidence type="ECO:0000256" key="4">
    <source>
        <dbReference type="ARBA" id="ARBA00023136"/>
    </source>
</evidence>
<feature type="transmembrane region" description="Helical" evidence="5">
    <location>
        <begin position="343"/>
        <end position="362"/>
    </location>
</feature>
<feature type="transmembrane region" description="Helical" evidence="5">
    <location>
        <begin position="107"/>
        <end position="127"/>
    </location>
</feature>
<dbReference type="RefSeq" id="XP_066827518.1">
    <property type="nucleotide sequence ID" value="XM_066976172.1"/>
</dbReference>
<keyword evidence="4 5" id="KW-0472">Membrane</keyword>
<dbReference type="SUPFAM" id="SSF103473">
    <property type="entry name" value="MFS general substrate transporter"/>
    <property type="match status" value="1"/>
</dbReference>
<evidence type="ECO:0000259" key="6">
    <source>
        <dbReference type="PROSITE" id="PS50850"/>
    </source>
</evidence>
<feature type="transmembrane region" description="Helical" evidence="5">
    <location>
        <begin position="176"/>
        <end position="195"/>
    </location>
</feature>
<dbReference type="Proteomes" id="UP001497383">
    <property type="component" value="Chromosome 1"/>
</dbReference>
<feature type="domain" description="Major facilitator superfamily (MFS) profile" evidence="6">
    <location>
        <begin position="107"/>
        <end position="548"/>
    </location>
</feature>
<evidence type="ECO:0000256" key="2">
    <source>
        <dbReference type="ARBA" id="ARBA00022692"/>
    </source>
</evidence>
<dbReference type="InterPro" id="IPR001958">
    <property type="entry name" value="Tet-R_TetA/multi-R_MdtG-like"/>
</dbReference>
<feature type="transmembrane region" description="Helical" evidence="5">
    <location>
        <begin position="230"/>
        <end position="250"/>
    </location>
</feature>
<feature type="transmembrane region" description="Helical" evidence="5">
    <location>
        <begin position="201"/>
        <end position="223"/>
    </location>
</feature>
<comment type="subcellular location">
    <subcellularLocation>
        <location evidence="1">Membrane</location>
        <topology evidence="1">Multi-pass membrane protein</topology>
    </subcellularLocation>
</comment>
<feature type="transmembrane region" description="Helical" evidence="5">
    <location>
        <begin position="374"/>
        <end position="399"/>
    </location>
</feature>
<proteinExistence type="predicted"/>
<dbReference type="InterPro" id="IPR011701">
    <property type="entry name" value="MFS"/>
</dbReference>
<accession>A0ABP0ZDV5</accession>
<evidence type="ECO:0000313" key="8">
    <source>
        <dbReference type="Proteomes" id="UP001497383"/>
    </source>
</evidence>